<dbReference type="EMBL" id="JAFHLR010000031">
    <property type="protein sequence ID" value="KAG5471638.1"/>
    <property type="molecule type" value="Genomic_DNA"/>
</dbReference>
<dbReference type="Proteomes" id="UP000674143">
    <property type="component" value="Chromosome 31"/>
</dbReference>
<dbReference type="InterPro" id="IPR000504">
    <property type="entry name" value="RRM_dom"/>
</dbReference>
<feature type="region of interest" description="Disordered" evidence="1">
    <location>
        <begin position="322"/>
        <end position="368"/>
    </location>
</feature>
<feature type="compositionally biased region" description="Polar residues" evidence="1">
    <location>
        <begin position="755"/>
        <end position="773"/>
    </location>
</feature>
<protein>
    <recommendedName>
        <fullName evidence="2">RRM domain-containing protein</fullName>
    </recommendedName>
</protein>
<evidence type="ECO:0000313" key="3">
    <source>
        <dbReference type="EMBL" id="KAG5471638.1"/>
    </source>
</evidence>
<name>A0A836KMW8_9TRYP</name>
<dbReference type="Pfam" id="PF00076">
    <property type="entry name" value="RRM_1"/>
    <property type="match status" value="1"/>
</dbReference>
<organism evidence="3 4">
    <name type="scientific">Leishmania orientalis</name>
    <dbReference type="NCBI Taxonomy" id="2249476"/>
    <lineage>
        <taxon>Eukaryota</taxon>
        <taxon>Discoba</taxon>
        <taxon>Euglenozoa</taxon>
        <taxon>Kinetoplastea</taxon>
        <taxon>Metakinetoplastina</taxon>
        <taxon>Trypanosomatida</taxon>
        <taxon>Trypanosomatidae</taxon>
        <taxon>Leishmaniinae</taxon>
        <taxon>Leishmania</taxon>
    </lineage>
</organism>
<feature type="compositionally biased region" description="Low complexity" evidence="1">
    <location>
        <begin position="850"/>
        <end position="862"/>
    </location>
</feature>
<sequence length="911" mass="97436">MTSYFSTSANAKTEEFASAGAAAAPATSDIDSFSFEVVARDYVPNTQAKTNYRRGPYASKALFTDPSISTRAPSLHQAEEWAAMGGVQATGGATLGSQGRFYMCGISPEADTTSYDMPSSNTRTPPLPPPPPINASVNGLLHSHGDGGMNPYTYRGPNADYASRKQSRLHQDFKALPKEERQRLVEREAATSDLLARTVHLRFLPLTMLQSELGAICNECGEYLRVRICGNSTNNQNWIYGFVEFATTAGAEAMMRRSGMELSNGPGRPPLRLKCNSAKQPIVDRVFHDADPATGSPCIFGLGNFAKRTLGDALESYYNLKEKEAQQQQEPSATPSSTSVSPTSVATAARPPARLSPHARAFQPSASPVPHAEYLPGVHHAAAVGTAGTANGDHWASSSLSVVTAALKADSDTGSSDSAMGITSTARKHYTAGAHGVPSPLGTTPRMTYSPKQDYSAFDTAACSIRAASRAASGPSATTKACTEWRRASFDSNSAATPLEAVAAALSLSSDRGGGVLPGLLLPPSNMAAFPTHSDLAGNELSLALQNMMLTGSATDGDEVLERGRELTLRAIGQAHGFLNSQQGFYDAMGTLRSLVELLDCHAAVTGGAVATGAGDHTAELPQRATQLRLLANLMMALLYMMKRNLSDALPHIHAVVMSCNEIPVVCLWKSQQPQKPQQRVARQQPSQQKLSSGMSDRRSDTQRWQGLAVGENVYDRTEEVGGYGCFGAPGSFLEAVLESIGEEENEHEEGCKNPSASNSNNGDTASTSSAESQALLRRDQNFHRYVLNVLVAIGLSMEEVQPVITRSTYALAAGRARDVLDTASVDLDECLESTAPNPRLCDRLYGPASSTSSSSGSRSSVRSSKRDITFFPRLFFTTAEATRQEVLRSVDSELFWHCLPPKQCVQCYTE</sequence>
<feature type="compositionally biased region" description="Low complexity" evidence="1">
    <location>
        <begin position="677"/>
        <end position="689"/>
    </location>
</feature>
<evidence type="ECO:0000313" key="4">
    <source>
        <dbReference type="Proteomes" id="UP000674143"/>
    </source>
</evidence>
<dbReference type="InterPro" id="IPR035979">
    <property type="entry name" value="RBD_domain_sf"/>
</dbReference>
<reference evidence="3 4" key="1">
    <citation type="submission" date="2021-02" db="EMBL/GenBank/DDBJ databases">
        <title>Leishmania (Mundinia) orientalis Genome sequencing and assembly.</title>
        <authorList>
            <person name="Almutairi H."/>
            <person name="Gatherer D."/>
        </authorList>
    </citation>
    <scope>NUCLEOTIDE SEQUENCE [LARGE SCALE GENOMIC DNA]</scope>
    <source>
        <strain evidence="3">LSCM4</strain>
    </source>
</reference>
<feature type="region of interest" description="Disordered" evidence="1">
    <location>
        <begin position="744"/>
        <end position="773"/>
    </location>
</feature>
<dbReference type="SUPFAM" id="SSF54928">
    <property type="entry name" value="RNA-binding domain, RBD"/>
    <property type="match status" value="1"/>
</dbReference>
<feature type="region of interest" description="Disordered" evidence="1">
    <location>
        <begin position="675"/>
        <end position="704"/>
    </location>
</feature>
<dbReference type="RefSeq" id="XP_067060755.1">
    <property type="nucleotide sequence ID" value="XM_067205203.1"/>
</dbReference>
<gene>
    <name evidence="3" type="ORF">LSCM4_03189</name>
</gene>
<comment type="caution">
    <text evidence="3">The sequence shown here is derived from an EMBL/GenBank/DDBJ whole genome shotgun (WGS) entry which is preliminary data.</text>
</comment>
<dbReference type="InterPro" id="IPR012677">
    <property type="entry name" value="Nucleotide-bd_a/b_plait_sf"/>
</dbReference>
<evidence type="ECO:0000259" key="2">
    <source>
        <dbReference type="Pfam" id="PF00076"/>
    </source>
</evidence>
<feature type="compositionally biased region" description="Low complexity" evidence="1">
    <location>
        <begin position="331"/>
        <end position="349"/>
    </location>
</feature>
<proteinExistence type="predicted"/>
<dbReference type="AlphaFoldDB" id="A0A836KMW8"/>
<dbReference type="GO" id="GO:0003723">
    <property type="term" value="F:RNA binding"/>
    <property type="evidence" value="ECO:0007669"/>
    <property type="project" value="InterPro"/>
</dbReference>
<dbReference type="Gene3D" id="3.30.70.330">
    <property type="match status" value="1"/>
</dbReference>
<evidence type="ECO:0000256" key="1">
    <source>
        <dbReference type="SAM" id="MobiDB-lite"/>
    </source>
</evidence>
<accession>A0A836KMW8</accession>
<feature type="domain" description="RRM" evidence="2">
    <location>
        <begin position="202"/>
        <end position="262"/>
    </location>
</feature>
<dbReference type="KEGG" id="loi:92359137"/>
<keyword evidence="4" id="KW-1185">Reference proteome</keyword>
<dbReference type="GeneID" id="92359137"/>
<feature type="region of interest" description="Disordered" evidence="1">
    <location>
        <begin position="843"/>
        <end position="862"/>
    </location>
</feature>